<accession>A0A1I0YST9</accession>
<evidence type="ECO:0000259" key="2">
    <source>
        <dbReference type="PROSITE" id="PS50943"/>
    </source>
</evidence>
<evidence type="ECO:0000256" key="1">
    <source>
        <dbReference type="ARBA" id="ARBA00023125"/>
    </source>
</evidence>
<proteinExistence type="predicted"/>
<dbReference type="STRING" id="84698.SAMN04488528_101482"/>
<dbReference type="SMART" id="SM00530">
    <property type="entry name" value="HTH_XRE"/>
    <property type="match status" value="1"/>
</dbReference>
<dbReference type="PANTHER" id="PTHR46558:SF3">
    <property type="entry name" value="TRANSCRIPTIONAL REGULATOR"/>
    <property type="match status" value="1"/>
</dbReference>
<reference evidence="3 4" key="1">
    <citation type="submission" date="2016-10" db="EMBL/GenBank/DDBJ databases">
        <authorList>
            <person name="de Groot N.N."/>
        </authorList>
    </citation>
    <scope>NUCLEOTIDE SEQUENCE [LARGE SCALE GENOMIC DNA]</scope>
    <source>
        <strain evidence="3 4">DSM 12271</strain>
    </source>
</reference>
<keyword evidence="1" id="KW-0238">DNA-binding</keyword>
<dbReference type="OrthoDB" id="14949at2"/>
<dbReference type="SUPFAM" id="SSF47413">
    <property type="entry name" value="lambda repressor-like DNA-binding domains"/>
    <property type="match status" value="1"/>
</dbReference>
<dbReference type="Pfam" id="PF00717">
    <property type="entry name" value="Peptidase_S24"/>
    <property type="match status" value="1"/>
</dbReference>
<dbReference type="Pfam" id="PF01381">
    <property type="entry name" value="HTH_3"/>
    <property type="match status" value="1"/>
</dbReference>
<evidence type="ECO:0000313" key="4">
    <source>
        <dbReference type="Proteomes" id="UP000198619"/>
    </source>
</evidence>
<feature type="domain" description="HTH cro/C1-type" evidence="2">
    <location>
        <begin position="8"/>
        <end position="62"/>
    </location>
</feature>
<dbReference type="RefSeq" id="WP_090041227.1">
    <property type="nucleotide sequence ID" value="NZ_FOKI01000014.1"/>
</dbReference>
<evidence type="ECO:0000313" key="3">
    <source>
        <dbReference type="EMBL" id="SFB15510.1"/>
    </source>
</evidence>
<gene>
    <name evidence="3" type="ORF">SAMN04488528_101482</name>
</gene>
<dbReference type="CDD" id="cd00093">
    <property type="entry name" value="HTH_XRE"/>
    <property type="match status" value="1"/>
</dbReference>
<dbReference type="PROSITE" id="PS50943">
    <property type="entry name" value="HTH_CROC1"/>
    <property type="match status" value="1"/>
</dbReference>
<dbReference type="AlphaFoldDB" id="A0A1I0YST9"/>
<organism evidence="3 4">
    <name type="scientific">Clostridium frigidicarnis</name>
    <dbReference type="NCBI Taxonomy" id="84698"/>
    <lineage>
        <taxon>Bacteria</taxon>
        <taxon>Bacillati</taxon>
        <taxon>Bacillota</taxon>
        <taxon>Clostridia</taxon>
        <taxon>Eubacteriales</taxon>
        <taxon>Clostridiaceae</taxon>
        <taxon>Clostridium</taxon>
    </lineage>
</organism>
<dbReference type="Gene3D" id="1.10.260.40">
    <property type="entry name" value="lambda repressor-like DNA-binding domains"/>
    <property type="match status" value="1"/>
</dbReference>
<dbReference type="SUPFAM" id="SSF51306">
    <property type="entry name" value="LexA/Signal peptidase"/>
    <property type="match status" value="1"/>
</dbReference>
<name>A0A1I0YST9_9CLOT</name>
<dbReference type="InterPro" id="IPR001387">
    <property type="entry name" value="Cro/C1-type_HTH"/>
</dbReference>
<dbReference type="EMBL" id="FOKI01000014">
    <property type="protein sequence ID" value="SFB15510.1"/>
    <property type="molecule type" value="Genomic_DNA"/>
</dbReference>
<protein>
    <submittedName>
        <fullName evidence="3">Helix-turn-helix</fullName>
    </submittedName>
</protein>
<keyword evidence="4" id="KW-1185">Reference proteome</keyword>
<dbReference type="InterPro" id="IPR015927">
    <property type="entry name" value="Peptidase_S24_S26A/B/C"/>
</dbReference>
<dbReference type="PANTHER" id="PTHR46558">
    <property type="entry name" value="TRACRIPTIONAL REGULATORY PROTEIN-RELATED-RELATED"/>
    <property type="match status" value="1"/>
</dbReference>
<sequence>MSRVGEKIKIAREESKMTQKQLAKKLGVAESFINELELGRKIANEQVLQRISKALNKNVNDIGMSFESEVFKEEKAPSYSSIKKDKSKDGETKDIWNQAFGDVLRNVPIYKYDLRKAIGYRELPVHSNKIEGFAQDKVMFLEIENDEMLGYRMQKGDIAFCHSIKEIENNSLCFIEYNGIRAVRYIKRLDNSKLLILSNKGTMQTETVYIKEVTPIAKLLKLEIKL</sequence>
<dbReference type="Gene3D" id="2.10.109.10">
    <property type="entry name" value="Umud Fragment, subunit A"/>
    <property type="match status" value="1"/>
</dbReference>
<dbReference type="InterPro" id="IPR010982">
    <property type="entry name" value="Lambda_DNA-bd_dom_sf"/>
</dbReference>
<dbReference type="GO" id="GO:0003677">
    <property type="term" value="F:DNA binding"/>
    <property type="evidence" value="ECO:0007669"/>
    <property type="project" value="UniProtKB-KW"/>
</dbReference>
<dbReference type="Proteomes" id="UP000198619">
    <property type="component" value="Unassembled WGS sequence"/>
</dbReference>
<dbReference type="InterPro" id="IPR036286">
    <property type="entry name" value="LexA/Signal_pep-like_sf"/>
</dbReference>